<evidence type="ECO:0000256" key="1">
    <source>
        <dbReference type="SAM" id="MobiDB-lite"/>
    </source>
</evidence>
<comment type="caution">
    <text evidence="2">The sequence shown here is derived from an EMBL/GenBank/DDBJ whole genome shotgun (WGS) entry which is preliminary data.</text>
</comment>
<name>A0AAV5GIW3_9BASI</name>
<keyword evidence="3" id="KW-1185">Reference proteome</keyword>
<feature type="compositionally biased region" description="Low complexity" evidence="1">
    <location>
        <begin position="20"/>
        <end position="32"/>
    </location>
</feature>
<organism evidence="2 3">
    <name type="scientific">Rhodotorula paludigena</name>
    <dbReference type="NCBI Taxonomy" id="86838"/>
    <lineage>
        <taxon>Eukaryota</taxon>
        <taxon>Fungi</taxon>
        <taxon>Dikarya</taxon>
        <taxon>Basidiomycota</taxon>
        <taxon>Pucciniomycotina</taxon>
        <taxon>Microbotryomycetes</taxon>
        <taxon>Sporidiobolales</taxon>
        <taxon>Sporidiobolaceae</taxon>
        <taxon>Rhodotorula</taxon>
    </lineage>
</organism>
<dbReference type="EMBL" id="BQKY01000011">
    <property type="protein sequence ID" value="GJN92611.1"/>
    <property type="molecule type" value="Genomic_DNA"/>
</dbReference>
<feature type="region of interest" description="Disordered" evidence="1">
    <location>
        <begin position="1"/>
        <end position="32"/>
    </location>
</feature>
<gene>
    <name evidence="2" type="ORF">Rhopal_005646-T1</name>
</gene>
<feature type="compositionally biased region" description="Polar residues" evidence="1">
    <location>
        <begin position="1"/>
        <end position="11"/>
    </location>
</feature>
<accession>A0AAV5GIW3</accession>
<evidence type="ECO:0000313" key="3">
    <source>
        <dbReference type="Proteomes" id="UP001342314"/>
    </source>
</evidence>
<dbReference type="Proteomes" id="UP001342314">
    <property type="component" value="Unassembled WGS sequence"/>
</dbReference>
<evidence type="ECO:0000313" key="2">
    <source>
        <dbReference type="EMBL" id="GJN92611.1"/>
    </source>
</evidence>
<sequence>MSSPYTPSGTPATDRRYALSSAPPSSGPRGRFSRPMKAALALAALAALTVAIVPAAVVTTRDDDSGPEQANALGYTTTINGVETFVQTATAAVVTRQSFTTLADGQVSTVQQQLTLPVVTVSATAFDTVQAGFETVTIDGQQVIVATRTEYLAGANFVVTRTATGAAGVATVFQTVFEDVTVIGCAEYNNNKRTGVVLHYDADHQNYFGRSVHLGGFKHDKRGTIVDEHL</sequence>
<proteinExistence type="predicted"/>
<dbReference type="AlphaFoldDB" id="A0AAV5GIW3"/>
<protein>
    <submittedName>
        <fullName evidence="2">Uncharacterized protein</fullName>
    </submittedName>
</protein>
<reference evidence="2 3" key="1">
    <citation type="submission" date="2021-12" db="EMBL/GenBank/DDBJ databases">
        <title>High titer production of polyol ester of fatty acids by Rhodotorula paludigena BS15 towards product separation-free biomass refinery.</title>
        <authorList>
            <person name="Mano J."/>
            <person name="Ono H."/>
            <person name="Tanaka T."/>
            <person name="Naito K."/>
            <person name="Sushida H."/>
            <person name="Ike M."/>
            <person name="Tokuyasu K."/>
            <person name="Kitaoka M."/>
        </authorList>
    </citation>
    <scope>NUCLEOTIDE SEQUENCE [LARGE SCALE GENOMIC DNA]</scope>
    <source>
        <strain evidence="2 3">BS15</strain>
    </source>
</reference>